<evidence type="ECO:0000313" key="1">
    <source>
        <dbReference type="EMBL" id="KAG9220171.1"/>
    </source>
</evidence>
<gene>
    <name evidence="1" type="ORF">CCMSSC00406_0007134</name>
</gene>
<accession>A0ACB7IRB5</accession>
<dbReference type="Proteomes" id="UP000824881">
    <property type="component" value="Unassembled WGS sequence"/>
</dbReference>
<dbReference type="EMBL" id="WQMT02000008">
    <property type="protein sequence ID" value="KAG9220171.1"/>
    <property type="molecule type" value="Genomic_DNA"/>
</dbReference>
<proteinExistence type="predicted"/>
<keyword evidence="2" id="KW-1185">Reference proteome</keyword>
<comment type="caution">
    <text evidence="1">The sequence shown here is derived from an EMBL/GenBank/DDBJ whole genome shotgun (WGS) entry which is preliminary data.</text>
</comment>
<sequence>MDSTPLGQPIMRAESSYNPDKPFSKKRNEEYPWQLWWCLAVFFFLVSSLQLASHICNKIAVARSKIRSVGDGEPPGQLSSTRSVWSLRKFPTAVVNGYRVMAFRWTIDFGRGYVLNVAEVVLTIIYIVALFTWSFINTTDVAGNKHANRYWSNRTGTLATSQFPLITALGTKNNLISFITGLNYMHRMTSRVTFVLIWVHGIGRIVKGIPAHEWHESWLWPGMLAGVGLTIVCMLSIRPVRAQAYELFFYVHFFLVLAFLIGAYYHARYRHFDPYIIACFIIWGADRLIRVVRLVVFNHSYFGFKSGSGTLDATTELLSPEMVRLVLRRPPHFHWSPGQTAYLIMPGVSALPFEAHPFTIASFDSGSNVEEDFGGAGSFDVKEKESESSGKDTTYWKELVFLVSPRDGCTRRLLDVAAKRGTIKVFVDGPYGPSPDMRRFDTCVLIAGGSGVSHTLPVLLDIIEKARDEQTHCTRVLFIWAIRELAHINWISEALRRGLLIAPPDLDIDIQVFITRQSSDGMEVENASTNLSPSTPQSDKTVADGIPSVLGMSGIRVASGRPDLKALLQHEVAATQGRMSVSVCGSQSISQTVRGALSFPVSGAPNILGGGASVTLHVESFGYA</sequence>
<evidence type="ECO:0000313" key="2">
    <source>
        <dbReference type="Proteomes" id="UP000824881"/>
    </source>
</evidence>
<name>A0ACB7IRB5_PLECO</name>
<protein>
    <submittedName>
        <fullName evidence="1">Uncharacterized protein</fullName>
    </submittedName>
</protein>
<reference evidence="1 2" key="1">
    <citation type="journal article" date="2021" name="Appl. Environ. Microbiol.">
        <title>Genetic linkage and physical mapping for an oyster mushroom Pleurotus cornucopiae and QTL analysis for the trait cap color.</title>
        <authorList>
            <person name="Zhang Y."/>
            <person name="Gao W."/>
            <person name="Sonnenberg A."/>
            <person name="Chen Q."/>
            <person name="Zhang J."/>
            <person name="Huang C."/>
        </authorList>
    </citation>
    <scope>NUCLEOTIDE SEQUENCE [LARGE SCALE GENOMIC DNA]</scope>
    <source>
        <strain evidence="1">CCMSSC00406</strain>
    </source>
</reference>
<organism evidence="1 2">
    <name type="scientific">Pleurotus cornucopiae</name>
    <name type="common">Cornucopia mushroom</name>
    <dbReference type="NCBI Taxonomy" id="5321"/>
    <lineage>
        <taxon>Eukaryota</taxon>
        <taxon>Fungi</taxon>
        <taxon>Dikarya</taxon>
        <taxon>Basidiomycota</taxon>
        <taxon>Agaricomycotina</taxon>
        <taxon>Agaricomycetes</taxon>
        <taxon>Agaricomycetidae</taxon>
        <taxon>Agaricales</taxon>
        <taxon>Pleurotineae</taxon>
        <taxon>Pleurotaceae</taxon>
        <taxon>Pleurotus</taxon>
    </lineage>
</organism>